<gene>
    <name evidence="11" type="ORF">SAMN04488506_0451</name>
</gene>
<dbReference type="STRING" id="82801.SAMN04488506_0451"/>
<keyword evidence="4 8" id="KW-0762">Sugar transport</keyword>
<dbReference type="AlphaFoldDB" id="A0A1I5VAR7"/>
<evidence type="ECO:0000256" key="1">
    <source>
        <dbReference type="ARBA" id="ARBA00004651"/>
    </source>
</evidence>
<evidence type="ECO:0000256" key="4">
    <source>
        <dbReference type="ARBA" id="ARBA00022597"/>
    </source>
</evidence>
<dbReference type="Proteomes" id="UP000199136">
    <property type="component" value="Unassembled WGS sequence"/>
</dbReference>
<dbReference type="GO" id="GO:0008982">
    <property type="term" value="F:protein-N(PI)-phosphohistidine-sugar phosphotransferase activity"/>
    <property type="evidence" value="ECO:0007669"/>
    <property type="project" value="UniProtKB-UniRule"/>
</dbReference>
<dbReference type="Pfam" id="PF02378">
    <property type="entry name" value="PTS_EIIC"/>
    <property type="match status" value="1"/>
</dbReference>
<reference evidence="11 12" key="1">
    <citation type="submission" date="2016-10" db="EMBL/GenBank/DDBJ databases">
        <authorList>
            <person name="de Groot N.N."/>
        </authorList>
    </citation>
    <scope>NUCLEOTIDE SEQUENCE [LARGE SCALE GENOMIC DNA]</scope>
    <source>
        <strain evidence="11 12">DSM 20581</strain>
    </source>
</reference>
<evidence type="ECO:0000313" key="11">
    <source>
        <dbReference type="EMBL" id="SFQ04654.1"/>
    </source>
</evidence>
<evidence type="ECO:0000259" key="10">
    <source>
        <dbReference type="PROSITE" id="PS51105"/>
    </source>
</evidence>
<evidence type="ECO:0000256" key="2">
    <source>
        <dbReference type="ARBA" id="ARBA00022448"/>
    </source>
</evidence>
<dbReference type="PANTHER" id="PTHR33989:SF10">
    <property type="entry name" value="PERMEASE IIC COMPONENT"/>
    <property type="match status" value="1"/>
</dbReference>
<feature type="transmembrane region" description="Helical" evidence="9">
    <location>
        <begin position="29"/>
        <end position="51"/>
    </location>
</feature>
<dbReference type="InterPro" id="IPR003352">
    <property type="entry name" value="PTS_EIIC"/>
</dbReference>
<dbReference type="GO" id="GO:1901264">
    <property type="term" value="P:carbohydrate derivative transport"/>
    <property type="evidence" value="ECO:0007669"/>
    <property type="project" value="TreeGrafter"/>
</dbReference>
<sequence>MEESKWVSMLGNFAAKVNSYKYIIAIKNAFTMLLPVIITGAFATLISNMVFGTTSGLAAINGFGFLENLKPITDSISYATLNFLTISAVFLIGMELGKLNQLKGFFPGLLAVISYITIIPKTIETLVNESPVEVVDVIAKQYTNSSGLFLGMFVAILSIELFSWLQRQDKLNIHMPDSVPSNVSASFSALVPTILTITIISALGFAVLSLTGMTLYDIIYTIVQEPLSNLVSGLPGILLLMFVSQVFWVIGIHGNQIIKPIREPILLAAIAENTAAFEAGEAIPNIINMPFWDIYMSVGGSGVTFGLLIAIFIVSKREDYRSISKLSFAPGIFNINEPMIFGLPIMLNPVMAIPFIITPLITGVIGYFATAIGFAGPAVVMIPWTTPPIISAYLATAGSLGAVATQLICIAVATLVYLPFVKASNVTKRVDEVEEVPQEQN</sequence>
<dbReference type="InterPro" id="IPR004796">
    <property type="entry name" value="PTS_IIC_cello"/>
</dbReference>
<evidence type="ECO:0000256" key="8">
    <source>
        <dbReference type="PIRNR" id="PIRNR006351"/>
    </source>
</evidence>
<keyword evidence="7 8" id="KW-0472">Membrane</keyword>
<feature type="transmembrane region" description="Helical" evidence="9">
    <location>
        <begin position="75"/>
        <end position="93"/>
    </location>
</feature>
<comment type="function">
    <text evidence="8">The phosphoenolpyruvate-dependent sugar phosphotransferase system (PTS), a major carbohydrate active -transport system, catalyzes the phosphorylation of incoming sugar substrates concomitant with their translocation across the cell membrane.</text>
</comment>
<keyword evidence="6 9" id="KW-1133">Transmembrane helix</keyword>
<proteinExistence type="predicted"/>
<feature type="transmembrane region" description="Helical" evidence="9">
    <location>
        <begin position="230"/>
        <end position="252"/>
    </location>
</feature>
<evidence type="ECO:0000256" key="3">
    <source>
        <dbReference type="ARBA" id="ARBA00022475"/>
    </source>
</evidence>
<evidence type="ECO:0000256" key="9">
    <source>
        <dbReference type="SAM" id="Phobius"/>
    </source>
</evidence>
<evidence type="ECO:0000256" key="6">
    <source>
        <dbReference type="ARBA" id="ARBA00022989"/>
    </source>
</evidence>
<feature type="transmembrane region" description="Helical" evidence="9">
    <location>
        <begin position="364"/>
        <end position="384"/>
    </location>
</feature>
<feature type="transmembrane region" description="Helical" evidence="9">
    <location>
        <begin position="105"/>
        <end position="123"/>
    </location>
</feature>
<dbReference type="PROSITE" id="PS51105">
    <property type="entry name" value="PTS_EIIC_TYPE_3"/>
    <property type="match status" value="1"/>
</dbReference>
<feature type="domain" description="PTS EIIC type-3" evidence="10">
    <location>
        <begin position="6"/>
        <end position="420"/>
    </location>
</feature>
<evidence type="ECO:0000256" key="5">
    <source>
        <dbReference type="ARBA" id="ARBA00022692"/>
    </source>
</evidence>
<dbReference type="RefSeq" id="WP_092479513.1">
    <property type="nucleotide sequence ID" value="NZ_FOXW01000001.1"/>
</dbReference>
<comment type="subcellular location">
    <subcellularLocation>
        <location evidence="1">Cell membrane</location>
        <topology evidence="1">Multi-pass membrane protein</topology>
    </subcellularLocation>
</comment>
<dbReference type="NCBIfam" id="TIGR00410">
    <property type="entry name" value="lacE"/>
    <property type="match status" value="1"/>
</dbReference>
<feature type="transmembrane region" description="Helical" evidence="9">
    <location>
        <begin position="143"/>
        <end position="165"/>
    </location>
</feature>
<evidence type="ECO:0000313" key="12">
    <source>
        <dbReference type="Proteomes" id="UP000199136"/>
    </source>
</evidence>
<keyword evidence="5 9" id="KW-0812">Transmembrane</keyword>
<dbReference type="PIRSF" id="PIRSF006351">
    <property type="entry name" value="PTS_EIIC-Cellobiose"/>
    <property type="match status" value="1"/>
</dbReference>
<keyword evidence="3 8" id="KW-1003">Cell membrane</keyword>
<dbReference type="GO" id="GO:0009401">
    <property type="term" value="P:phosphoenolpyruvate-dependent sugar phosphotransferase system"/>
    <property type="evidence" value="ECO:0007669"/>
    <property type="project" value="InterPro"/>
</dbReference>
<evidence type="ECO:0000256" key="7">
    <source>
        <dbReference type="ARBA" id="ARBA00023136"/>
    </source>
</evidence>
<dbReference type="OrthoDB" id="1550290at2"/>
<keyword evidence="12" id="KW-1185">Reference proteome</keyword>
<name>A0A1I5VAR7_9LACT</name>
<dbReference type="EMBL" id="FOXW01000001">
    <property type="protein sequence ID" value="SFQ04654.1"/>
    <property type="molecule type" value="Genomic_DNA"/>
</dbReference>
<protein>
    <recommendedName>
        <fullName evidence="8">Permease IIC component</fullName>
    </recommendedName>
</protein>
<feature type="transmembrane region" description="Helical" evidence="9">
    <location>
        <begin position="390"/>
        <end position="418"/>
    </location>
</feature>
<dbReference type="GO" id="GO:0005886">
    <property type="term" value="C:plasma membrane"/>
    <property type="evidence" value="ECO:0007669"/>
    <property type="project" value="UniProtKB-SubCell"/>
</dbReference>
<accession>A0A1I5VAR7</accession>
<dbReference type="PANTHER" id="PTHR33989">
    <property type="match status" value="1"/>
</dbReference>
<feature type="transmembrane region" description="Helical" evidence="9">
    <location>
        <begin position="186"/>
        <end position="210"/>
    </location>
</feature>
<feature type="transmembrane region" description="Helical" evidence="9">
    <location>
        <begin position="335"/>
        <end position="357"/>
    </location>
</feature>
<keyword evidence="2 8" id="KW-0813">Transport</keyword>
<dbReference type="InterPro" id="IPR004501">
    <property type="entry name" value="PTS_EIIC_3"/>
</dbReference>
<feature type="transmembrane region" description="Helical" evidence="9">
    <location>
        <begin position="294"/>
        <end position="315"/>
    </location>
</feature>
<organism evidence="11 12">
    <name type="scientific">Desemzia incerta</name>
    <dbReference type="NCBI Taxonomy" id="82801"/>
    <lineage>
        <taxon>Bacteria</taxon>
        <taxon>Bacillati</taxon>
        <taxon>Bacillota</taxon>
        <taxon>Bacilli</taxon>
        <taxon>Lactobacillales</taxon>
        <taxon>Carnobacteriaceae</taxon>
        <taxon>Desemzia</taxon>
    </lineage>
</organism>
<dbReference type="InterPro" id="IPR051088">
    <property type="entry name" value="PTS_Sugar-EIIC/EIIB"/>
</dbReference>